<organism evidence="1 2">
    <name type="scientific">Lachancea fermentati</name>
    <name type="common">Zygosaccharomyces fermentati</name>
    <dbReference type="NCBI Taxonomy" id="4955"/>
    <lineage>
        <taxon>Eukaryota</taxon>
        <taxon>Fungi</taxon>
        <taxon>Dikarya</taxon>
        <taxon>Ascomycota</taxon>
        <taxon>Saccharomycotina</taxon>
        <taxon>Saccharomycetes</taxon>
        <taxon>Saccharomycetales</taxon>
        <taxon>Saccharomycetaceae</taxon>
        <taxon>Lachancea</taxon>
    </lineage>
</organism>
<reference evidence="1 2" key="1">
    <citation type="submission" date="2016-03" db="EMBL/GenBank/DDBJ databases">
        <authorList>
            <person name="Devillers H."/>
        </authorList>
    </citation>
    <scope>NUCLEOTIDE SEQUENCE [LARGE SCALE GENOMIC DNA]</scope>
    <source>
        <strain evidence="1">CBS 6772</strain>
    </source>
</reference>
<keyword evidence="2" id="KW-1185">Reference proteome</keyword>
<sequence>MEVIRQKIGLELYPIEATIPQKTSIMEFDLKSTLNNINISTPQSAKSLVNIFVTDNSTEECHQKNMIKSGNSSYVPLEFLNSSAALKKGLFDQENQQQMFSELSMLQQISFNKFEHQSYILIPIQADVASGMQLNSYDVFPAIFEHSNNEYILPAFFYPQ</sequence>
<dbReference type="AlphaFoldDB" id="A0A1G4MAG5"/>
<name>A0A1G4MAG5_LACFM</name>
<evidence type="ECO:0000313" key="2">
    <source>
        <dbReference type="Proteomes" id="UP000190831"/>
    </source>
</evidence>
<accession>A0A1G4MAG5</accession>
<proteinExistence type="predicted"/>
<dbReference type="EMBL" id="LT598492">
    <property type="protein sequence ID" value="SCW00880.1"/>
    <property type="molecule type" value="Genomic_DNA"/>
</dbReference>
<protein>
    <submittedName>
        <fullName evidence="1">LAFE_0D00144g1_1</fullName>
    </submittedName>
</protein>
<dbReference type="Proteomes" id="UP000190831">
    <property type="component" value="Chromosome D"/>
</dbReference>
<evidence type="ECO:0000313" key="1">
    <source>
        <dbReference type="EMBL" id="SCW00880.1"/>
    </source>
</evidence>
<gene>
    <name evidence="1" type="ORF">LAFE_0D00144G</name>
</gene>